<sequence>MKRGGSTCVSSNGIQWARGAAHVMSNGEADGIRPSHMVIMSNPMHSSVYWLYNMNKWVKCLSTSLPGLACSQDGRNWARIEGNLHSGALLMLDIMLCCWGCEIQRWDQVGEVGDEESKKGRLFGPFDEN</sequence>
<evidence type="ECO:0000313" key="1">
    <source>
        <dbReference type="EMBL" id="PQM40170.1"/>
    </source>
</evidence>
<reference evidence="1 2" key="1">
    <citation type="submission" date="2018-02" db="EMBL/GenBank/DDBJ databases">
        <title>Draft genome of wild Prunus yedoensis var. nudiflora.</title>
        <authorList>
            <person name="Baek S."/>
            <person name="Kim J.-H."/>
            <person name="Choi K."/>
            <person name="Kim G.-B."/>
            <person name="Cho A."/>
            <person name="Jang H."/>
            <person name="Shin C.-H."/>
            <person name="Yu H.-J."/>
            <person name="Mun J.-H."/>
        </authorList>
    </citation>
    <scope>NUCLEOTIDE SEQUENCE [LARGE SCALE GENOMIC DNA]</scope>
    <source>
        <strain evidence="2">cv. Jeju island</strain>
        <tissue evidence="1">Leaf</tissue>
    </source>
</reference>
<dbReference type="OrthoDB" id="3510at2759"/>
<gene>
    <name evidence="1" type="ORF">Pyn_24228</name>
</gene>
<comment type="caution">
    <text evidence="1">The sequence shown here is derived from an EMBL/GenBank/DDBJ whole genome shotgun (WGS) entry which is preliminary data.</text>
</comment>
<dbReference type="EMBL" id="PJQY01003108">
    <property type="protein sequence ID" value="PQM40170.1"/>
    <property type="molecule type" value="Genomic_DNA"/>
</dbReference>
<accession>A0A314URQ6</accession>
<evidence type="ECO:0000313" key="2">
    <source>
        <dbReference type="Proteomes" id="UP000250321"/>
    </source>
</evidence>
<dbReference type="STRING" id="2094558.A0A314URQ6"/>
<name>A0A314URQ6_PRUYE</name>
<organism evidence="1 2">
    <name type="scientific">Prunus yedoensis var. nudiflora</name>
    <dbReference type="NCBI Taxonomy" id="2094558"/>
    <lineage>
        <taxon>Eukaryota</taxon>
        <taxon>Viridiplantae</taxon>
        <taxon>Streptophyta</taxon>
        <taxon>Embryophyta</taxon>
        <taxon>Tracheophyta</taxon>
        <taxon>Spermatophyta</taxon>
        <taxon>Magnoliopsida</taxon>
        <taxon>eudicotyledons</taxon>
        <taxon>Gunneridae</taxon>
        <taxon>Pentapetalae</taxon>
        <taxon>rosids</taxon>
        <taxon>fabids</taxon>
        <taxon>Rosales</taxon>
        <taxon>Rosaceae</taxon>
        <taxon>Amygdaloideae</taxon>
        <taxon>Amygdaleae</taxon>
        <taxon>Prunus</taxon>
    </lineage>
</organism>
<proteinExistence type="predicted"/>
<dbReference type="PANTHER" id="PTHR35279:SF3">
    <property type="entry name" value="GLYCOSYL HYDROLASE FAMILY 32 N-TERMINAL DOMAIN-CONTAINING PROTEIN"/>
    <property type="match status" value="1"/>
</dbReference>
<dbReference type="PANTHER" id="PTHR35279">
    <property type="match status" value="1"/>
</dbReference>
<protein>
    <submittedName>
        <fullName evidence="1">Uncharacterized protein</fullName>
    </submittedName>
</protein>
<keyword evidence="2" id="KW-1185">Reference proteome</keyword>
<dbReference type="Proteomes" id="UP000250321">
    <property type="component" value="Unassembled WGS sequence"/>
</dbReference>
<dbReference type="AlphaFoldDB" id="A0A314URQ6"/>